<reference evidence="2" key="2">
    <citation type="submission" date="2021-08" db="EMBL/GenBank/DDBJ databases">
        <authorList>
            <person name="Eriksson T."/>
        </authorList>
    </citation>
    <scope>NUCLEOTIDE SEQUENCE</scope>
    <source>
        <strain evidence="2">Stoneville</strain>
        <tissue evidence="2">Whole head</tissue>
    </source>
</reference>
<comment type="caution">
    <text evidence="2">The sequence shown here is derived from an EMBL/GenBank/DDBJ whole genome shotgun (WGS) entry which is preliminary data.</text>
</comment>
<dbReference type="EMBL" id="JABDTM020008810">
    <property type="protein sequence ID" value="KAH0821237.1"/>
    <property type="molecule type" value="Genomic_DNA"/>
</dbReference>
<evidence type="ECO:0000313" key="3">
    <source>
        <dbReference type="EMBL" id="KAH0821515.1"/>
    </source>
</evidence>
<accession>A0A8J6HV92</accession>
<evidence type="ECO:0000313" key="2">
    <source>
        <dbReference type="EMBL" id="KAH0821237.1"/>
    </source>
</evidence>
<reference evidence="2" key="1">
    <citation type="journal article" date="2020" name="J Insects Food Feed">
        <title>The yellow mealworm (Tenebrio molitor) genome: a resource for the emerging insects as food and feed industry.</title>
        <authorList>
            <person name="Eriksson T."/>
            <person name="Andere A."/>
            <person name="Kelstrup H."/>
            <person name="Emery V."/>
            <person name="Picard C."/>
        </authorList>
    </citation>
    <scope>NUCLEOTIDE SEQUENCE</scope>
    <source>
        <strain evidence="2">Stoneville</strain>
        <tissue evidence="2">Whole head</tissue>
    </source>
</reference>
<dbReference type="EMBL" id="JABDTM020007516">
    <property type="protein sequence ID" value="KAH0821515.1"/>
    <property type="molecule type" value="Genomic_DNA"/>
</dbReference>
<proteinExistence type="predicted"/>
<protein>
    <submittedName>
        <fullName evidence="2">Uncharacterized protein</fullName>
    </submittedName>
</protein>
<organism evidence="2 4">
    <name type="scientific">Tenebrio molitor</name>
    <name type="common">Yellow mealworm beetle</name>
    <dbReference type="NCBI Taxonomy" id="7067"/>
    <lineage>
        <taxon>Eukaryota</taxon>
        <taxon>Metazoa</taxon>
        <taxon>Ecdysozoa</taxon>
        <taxon>Arthropoda</taxon>
        <taxon>Hexapoda</taxon>
        <taxon>Insecta</taxon>
        <taxon>Pterygota</taxon>
        <taxon>Neoptera</taxon>
        <taxon>Endopterygota</taxon>
        <taxon>Coleoptera</taxon>
        <taxon>Polyphaga</taxon>
        <taxon>Cucujiformia</taxon>
        <taxon>Tenebrionidae</taxon>
        <taxon>Tenebrio</taxon>
    </lineage>
</organism>
<sequence length="51" mass="5685">MSVLLKRLPRYSWTFLESGKRPDMPEMTTSSPGGAEESHRLYSKSGSPDLA</sequence>
<name>A0A8J6HV92_TENMO</name>
<dbReference type="AlphaFoldDB" id="A0A8J6HV92"/>
<keyword evidence="4" id="KW-1185">Reference proteome</keyword>
<evidence type="ECO:0000256" key="1">
    <source>
        <dbReference type="SAM" id="MobiDB-lite"/>
    </source>
</evidence>
<gene>
    <name evidence="3" type="ORF">GEV33_001276</name>
    <name evidence="2" type="ORF">GEV33_001554</name>
</gene>
<evidence type="ECO:0000313" key="4">
    <source>
        <dbReference type="Proteomes" id="UP000719412"/>
    </source>
</evidence>
<feature type="region of interest" description="Disordered" evidence="1">
    <location>
        <begin position="17"/>
        <end position="51"/>
    </location>
</feature>
<dbReference type="Proteomes" id="UP000719412">
    <property type="component" value="Unassembled WGS sequence"/>
</dbReference>